<dbReference type="EnsemblMetazoa" id="GPPI047899-RA">
    <property type="protein sequence ID" value="GPPI047899-PA"/>
    <property type="gene ID" value="GPPI047899"/>
</dbReference>
<evidence type="ECO:0000256" key="1">
    <source>
        <dbReference type="ARBA" id="ARBA00022658"/>
    </source>
</evidence>
<dbReference type="Proteomes" id="UP000092460">
    <property type="component" value="Unassembled WGS sequence"/>
</dbReference>
<dbReference type="EnsemblMetazoa" id="GPPI047898-RA">
    <property type="protein sequence ID" value="GPPI047898-PA"/>
    <property type="gene ID" value="GPPI047898"/>
</dbReference>
<dbReference type="AlphaFoldDB" id="A0A1B0C389"/>
<sequence>MPKAFRLLPLATYLLKSVQCLTKYHLLLKDLLRFSDSASCTKELQKSLDGMHFVLKYANHSTHQMGVTGFPTDLVEQGELLLQNSFQVSL</sequence>
<dbReference type="InterPro" id="IPR000219">
    <property type="entry name" value="DH_dom"/>
</dbReference>
<feature type="domain" description="DH" evidence="2">
    <location>
        <begin position="1"/>
        <end position="61"/>
    </location>
</feature>
<protein>
    <recommendedName>
        <fullName evidence="2">DH domain-containing protein</fullName>
    </recommendedName>
</protein>
<organism evidence="3 4">
    <name type="scientific">Glossina palpalis gambiensis</name>
    <dbReference type="NCBI Taxonomy" id="67801"/>
    <lineage>
        <taxon>Eukaryota</taxon>
        <taxon>Metazoa</taxon>
        <taxon>Ecdysozoa</taxon>
        <taxon>Arthropoda</taxon>
        <taxon>Hexapoda</taxon>
        <taxon>Insecta</taxon>
        <taxon>Pterygota</taxon>
        <taxon>Neoptera</taxon>
        <taxon>Endopterygota</taxon>
        <taxon>Diptera</taxon>
        <taxon>Brachycera</taxon>
        <taxon>Muscomorpha</taxon>
        <taxon>Hippoboscoidea</taxon>
        <taxon>Glossinidae</taxon>
        <taxon>Glossina</taxon>
    </lineage>
</organism>
<dbReference type="GO" id="GO:0005737">
    <property type="term" value="C:cytoplasm"/>
    <property type="evidence" value="ECO:0007669"/>
    <property type="project" value="TreeGrafter"/>
</dbReference>
<evidence type="ECO:0000313" key="4">
    <source>
        <dbReference type="Proteomes" id="UP000092460"/>
    </source>
</evidence>
<dbReference type="Pfam" id="PF00621">
    <property type="entry name" value="RhoGEF"/>
    <property type="match status" value="1"/>
</dbReference>
<dbReference type="PANTHER" id="PTHR22826:SF211">
    <property type="entry name" value="LD43457P"/>
    <property type="match status" value="1"/>
</dbReference>
<evidence type="ECO:0000259" key="2">
    <source>
        <dbReference type="PROSITE" id="PS50010"/>
    </source>
</evidence>
<dbReference type="Gene3D" id="1.20.900.10">
    <property type="entry name" value="Dbl homology (DH) domain"/>
    <property type="match status" value="1"/>
</dbReference>
<dbReference type="PANTHER" id="PTHR22826">
    <property type="entry name" value="RHO GUANINE EXCHANGE FACTOR-RELATED"/>
    <property type="match status" value="1"/>
</dbReference>
<evidence type="ECO:0000313" key="3">
    <source>
        <dbReference type="EnsemblMetazoa" id="GPPI047899-PA"/>
    </source>
</evidence>
<dbReference type="InterPro" id="IPR035899">
    <property type="entry name" value="DBL_dom_sf"/>
</dbReference>
<keyword evidence="4" id="KW-1185">Reference proteome</keyword>
<reference evidence="4" key="1">
    <citation type="submission" date="2015-01" db="EMBL/GenBank/DDBJ databases">
        <authorList>
            <person name="Aksoy S."/>
            <person name="Warren W."/>
            <person name="Wilson R.K."/>
        </authorList>
    </citation>
    <scope>NUCLEOTIDE SEQUENCE [LARGE SCALE GENOMIC DNA]</scope>
    <source>
        <strain evidence="4">IAEA</strain>
    </source>
</reference>
<dbReference type="VEuPathDB" id="VectorBase:GPPI047899"/>
<proteinExistence type="predicted"/>
<dbReference type="GO" id="GO:0005085">
    <property type="term" value="F:guanyl-nucleotide exchange factor activity"/>
    <property type="evidence" value="ECO:0007669"/>
    <property type="project" value="UniProtKB-KW"/>
</dbReference>
<keyword evidence="1" id="KW-0344">Guanine-nucleotide releasing factor</keyword>
<dbReference type="VEuPathDB" id="VectorBase:GPPI047898"/>
<dbReference type="InterPro" id="IPR051336">
    <property type="entry name" value="RhoGEF_Guanine_NuclExch_SF"/>
</dbReference>
<dbReference type="EMBL" id="JXJN01024863">
    <property type="status" value="NOT_ANNOTATED_CDS"/>
    <property type="molecule type" value="Genomic_DNA"/>
</dbReference>
<reference evidence="3" key="2">
    <citation type="submission" date="2020-05" db="UniProtKB">
        <authorList>
            <consortium name="EnsemblMetazoa"/>
        </authorList>
    </citation>
    <scope>IDENTIFICATION</scope>
    <source>
        <strain evidence="3">IAEA</strain>
    </source>
</reference>
<dbReference type="SUPFAM" id="SSF48065">
    <property type="entry name" value="DBL homology domain (DH-domain)"/>
    <property type="match status" value="1"/>
</dbReference>
<accession>A0A1B0C389</accession>
<dbReference type="PROSITE" id="PS50010">
    <property type="entry name" value="DH_2"/>
    <property type="match status" value="1"/>
</dbReference>
<name>A0A1B0C389_9MUSC</name>
<dbReference type="STRING" id="67801.A0A1B0C389"/>